<evidence type="ECO:0000313" key="9">
    <source>
        <dbReference type="EMBL" id="KAK4492536.1"/>
    </source>
</evidence>
<dbReference type="Proteomes" id="UP001291926">
    <property type="component" value="Unassembled WGS sequence"/>
</dbReference>
<evidence type="ECO:0000256" key="1">
    <source>
        <dbReference type="ARBA" id="ARBA00004167"/>
    </source>
</evidence>
<comment type="subcellular location">
    <subcellularLocation>
        <location evidence="1">Membrane</location>
        <topology evidence="1">Single-pass membrane protein</topology>
    </subcellularLocation>
</comment>
<evidence type="ECO:0000256" key="5">
    <source>
        <dbReference type="ARBA" id="ARBA00022989"/>
    </source>
</evidence>
<proteinExistence type="inferred from homology"/>
<keyword evidence="4" id="KW-0735">Signal-anchor</keyword>
<dbReference type="SUPFAM" id="SSF81383">
    <property type="entry name" value="F-box domain"/>
    <property type="match status" value="1"/>
</dbReference>
<dbReference type="InterPro" id="IPR025846">
    <property type="entry name" value="TBL_N"/>
</dbReference>
<keyword evidence="3" id="KW-0812">Transmembrane</keyword>
<dbReference type="InterPro" id="IPR029962">
    <property type="entry name" value="TBL"/>
</dbReference>
<dbReference type="InterPro" id="IPR036047">
    <property type="entry name" value="F-box-like_dom_sf"/>
</dbReference>
<keyword evidence="5" id="KW-1133">Transmembrane helix</keyword>
<dbReference type="Pfam" id="PF14416">
    <property type="entry name" value="PMR5N"/>
    <property type="match status" value="1"/>
</dbReference>
<comment type="similarity">
    <text evidence="2">Belongs to the PC-esterase family. TBL subfamily.</text>
</comment>
<dbReference type="Pfam" id="PF13839">
    <property type="entry name" value="PC-Esterase"/>
    <property type="match status" value="1"/>
</dbReference>
<feature type="domain" description="Trichome birefringence-like N-terminal" evidence="8">
    <location>
        <begin position="396"/>
        <end position="447"/>
    </location>
</feature>
<dbReference type="InterPro" id="IPR026057">
    <property type="entry name" value="TBL_C"/>
</dbReference>
<dbReference type="PANTHER" id="PTHR32285:SF213">
    <property type="entry name" value="PROTEIN TRICHOME BIREFRINGENCE-LIKE 11"/>
    <property type="match status" value="1"/>
</dbReference>
<evidence type="ECO:0008006" key="11">
    <source>
        <dbReference type="Google" id="ProtNLM"/>
    </source>
</evidence>
<evidence type="ECO:0000259" key="7">
    <source>
        <dbReference type="Pfam" id="PF13839"/>
    </source>
</evidence>
<keyword evidence="6" id="KW-0472">Membrane</keyword>
<gene>
    <name evidence="9" type="ORF">RD792_003348</name>
</gene>
<organism evidence="9 10">
    <name type="scientific">Penstemon davidsonii</name>
    <dbReference type="NCBI Taxonomy" id="160366"/>
    <lineage>
        <taxon>Eukaryota</taxon>
        <taxon>Viridiplantae</taxon>
        <taxon>Streptophyta</taxon>
        <taxon>Embryophyta</taxon>
        <taxon>Tracheophyta</taxon>
        <taxon>Spermatophyta</taxon>
        <taxon>Magnoliopsida</taxon>
        <taxon>eudicotyledons</taxon>
        <taxon>Gunneridae</taxon>
        <taxon>Pentapetalae</taxon>
        <taxon>asterids</taxon>
        <taxon>lamiids</taxon>
        <taxon>Lamiales</taxon>
        <taxon>Plantaginaceae</taxon>
        <taxon>Cheloneae</taxon>
        <taxon>Penstemon</taxon>
    </lineage>
</organism>
<dbReference type="Gene3D" id="1.20.1280.50">
    <property type="match status" value="1"/>
</dbReference>
<evidence type="ECO:0000313" key="10">
    <source>
        <dbReference type="Proteomes" id="UP001291926"/>
    </source>
</evidence>
<sequence>MASLSNDIFYDILRRLDGATLASAACACAALCSISREESLWENVCCSMWPSTNRDDVKKLISSIGGFKKFYADCFPLIVIKEVPEFYYNDYNEYPQEWTEAEYYGDFDEAENTTPSDFVSIVDIRYKDKTICSKVLWGIPNANGSNWFYNCPFRVDLVSQFSREDDQIDEITLSLSDSLPRVFSIERERRDGKLWQELRDGIRLSWILVNKKTKKAANLSSWSSIGGQRHWPTDEDFLIRFGSILPAKDILQCSVVECILIMKFRVIYTEGERDNTTLKLMELSMQLGDMEGSHVNGRNSLLVLKEAGSCPRSRNYDEALESCHLYTKVQNELKEEKMRYENSLCLIFSLFLFDYKVVNGLHGKSLLMTWFKFNNGSAPLESSEKVGFLEVGDGVCDIFDGNWVWDESYPLYQPQDCMFLDEGFRCTENGRPDKLYTQWRWQPKDCNLPRFDAKVMLEKLRNQRLVFVGDSIGRNQWESLLCMLSSAVPNMTSIYEVNGSPISKHSGYLIFKFRDYNCTIEYYRAPFLVLQSRAPAWAPANVTMTIKLDKMDWSSVQWKDADLLVFNTGHWWNYEKTIRGGCYFQEGSKIKMEMSVEKAFERSTKTLMNWINREVNLSRTHLIFRTYAPVHFRGGDWKTGGSCHLETLPDFSTSPVLSESYVEFKTVINVLSEYPRMGNIDLLNVTSMTSQRKDGHSSLYYLGPKVGPAPLHRQDCSHWCLPGVPDSWNELLYAIVLKREISKTQNLTKLSPSPS</sequence>
<comment type="caution">
    <text evidence="9">The sequence shown here is derived from an EMBL/GenBank/DDBJ whole genome shotgun (WGS) entry which is preliminary data.</text>
</comment>
<dbReference type="EMBL" id="JAYDYQ010001087">
    <property type="protein sequence ID" value="KAK4492536.1"/>
    <property type="molecule type" value="Genomic_DNA"/>
</dbReference>
<keyword evidence="10" id="KW-1185">Reference proteome</keyword>
<evidence type="ECO:0000256" key="6">
    <source>
        <dbReference type="ARBA" id="ARBA00023136"/>
    </source>
</evidence>
<accession>A0ABR0DUN2</accession>
<evidence type="ECO:0000259" key="8">
    <source>
        <dbReference type="Pfam" id="PF14416"/>
    </source>
</evidence>
<evidence type="ECO:0000256" key="3">
    <source>
        <dbReference type="ARBA" id="ARBA00022692"/>
    </source>
</evidence>
<dbReference type="PANTHER" id="PTHR32285">
    <property type="entry name" value="PROTEIN TRICHOME BIREFRINGENCE-LIKE 9-RELATED"/>
    <property type="match status" value="1"/>
</dbReference>
<reference evidence="9 10" key="1">
    <citation type="journal article" date="2023" name="bioRxiv">
        <title>Genome report: Whole genome sequence and annotation of Penstemon davidsonii.</title>
        <authorList>
            <person name="Ostevik K.L."/>
            <person name="Alabady M."/>
            <person name="Zhang M."/>
            <person name="Rausher M.D."/>
        </authorList>
    </citation>
    <scope>NUCLEOTIDE SEQUENCE [LARGE SCALE GENOMIC DNA]</scope>
    <source>
        <strain evidence="9">DNT005</strain>
        <tissue evidence="9">Whole leaf</tissue>
    </source>
</reference>
<protein>
    <recommendedName>
        <fullName evidence="11">Trichome birefringence-like N-terminal domain-containing protein</fullName>
    </recommendedName>
</protein>
<name>A0ABR0DUN2_9LAMI</name>
<evidence type="ECO:0000256" key="2">
    <source>
        <dbReference type="ARBA" id="ARBA00007727"/>
    </source>
</evidence>
<feature type="domain" description="Trichome birefringence-like C-terminal" evidence="7">
    <location>
        <begin position="448"/>
        <end position="734"/>
    </location>
</feature>
<evidence type="ECO:0000256" key="4">
    <source>
        <dbReference type="ARBA" id="ARBA00022968"/>
    </source>
</evidence>